<reference evidence="1" key="1">
    <citation type="submission" date="2014-09" db="EMBL/GenBank/DDBJ databases">
        <authorList>
            <person name="Magalhaes I.L.F."/>
            <person name="Oliveira U."/>
            <person name="Santos F.R."/>
            <person name="Vidigal T.H.D.A."/>
            <person name="Brescovit A.D."/>
            <person name="Santos A.J."/>
        </authorList>
    </citation>
    <scope>NUCLEOTIDE SEQUENCE</scope>
    <source>
        <tissue evidence="1">Shoot tissue taken approximately 20 cm above the soil surface</tissue>
    </source>
</reference>
<evidence type="ECO:0000313" key="1">
    <source>
        <dbReference type="EMBL" id="JAD30546.1"/>
    </source>
</evidence>
<proteinExistence type="predicted"/>
<reference evidence="1" key="2">
    <citation type="journal article" date="2015" name="Data Brief">
        <title>Shoot transcriptome of the giant reed, Arundo donax.</title>
        <authorList>
            <person name="Barrero R.A."/>
            <person name="Guerrero F.D."/>
            <person name="Moolhuijzen P."/>
            <person name="Goolsby J.A."/>
            <person name="Tidwell J."/>
            <person name="Bellgard S.E."/>
            <person name="Bellgard M.I."/>
        </authorList>
    </citation>
    <scope>NUCLEOTIDE SEQUENCE</scope>
    <source>
        <tissue evidence="1">Shoot tissue taken approximately 20 cm above the soil surface</tissue>
    </source>
</reference>
<organism evidence="1">
    <name type="scientific">Arundo donax</name>
    <name type="common">Giant reed</name>
    <name type="synonym">Donax arundinaceus</name>
    <dbReference type="NCBI Taxonomy" id="35708"/>
    <lineage>
        <taxon>Eukaryota</taxon>
        <taxon>Viridiplantae</taxon>
        <taxon>Streptophyta</taxon>
        <taxon>Embryophyta</taxon>
        <taxon>Tracheophyta</taxon>
        <taxon>Spermatophyta</taxon>
        <taxon>Magnoliopsida</taxon>
        <taxon>Liliopsida</taxon>
        <taxon>Poales</taxon>
        <taxon>Poaceae</taxon>
        <taxon>PACMAD clade</taxon>
        <taxon>Arundinoideae</taxon>
        <taxon>Arundineae</taxon>
        <taxon>Arundo</taxon>
    </lineage>
</organism>
<dbReference type="EMBL" id="GBRH01267349">
    <property type="protein sequence ID" value="JAD30546.1"/>
    <property type="molecule type" value="Transcribed_RNA"/>
</dbReference>
<name>A0A0A8YVC9_ARUDO</name>
<protein>
    <submittedName>
        <fullName evidence="1">Uncharacterized protein</fullName>
    </submittedName>
</protein>
<accession>A0A0A8YVC9</accession>
<sequence length="13" mass="1446">MLMAACICSCIRM</sequence>